<evidence type="ECO:0000256" key="1">
    <source>
        <dbReference type="ARBA" id="ARBA00004651"/>
    </source>
</evidence>
<evidence type="ECO:0000259" key="8">
    <source>
        <dbReference type="Pfam" id="PF02687"/>
    </source>
</evidence>
<feature type="domain" description="MacB-like periplasmic core" evidence="9">
    <location>
        <begin position="30"/>
        <end position="256"/>
    </location>
</feature>
<organism evidence="10 11">
    <name type="scientific">Gemmatimonas groenlandica</name>
    <dbReference type="NCBI Taxonomy" id="2732249"/>
    <lineage>
        <taxon>Bacteria</taxon>
        <taxon>Pseudomonadati</taxon>
        <taxon>Gemmatimonadota</taxon>
        <taxon>Gemmatimonadia</taxon>
        <taxon>Gemmatimonadales</taxon>
        <taxon>Gemmatimonadaceae</taxon>
        <taxon>Gemmatimonas</taxon>
    </lineage>
</organism>
<reference evidence="10 11" key="1">
    <citation type="submission" date="2020-05" db="EMBL/GenBank/DDBJ databases">
        <title>Complete genome sequence of Gemmatimonas greenlandica TET16.</title>
        <authorList>
            <person name="Zeng Y."/>
        </authorList>
    </citation>
    <scope>NUCLEOTIDE SEQUENCE [LARGE SCALE GENOMIC DNA]</scope>
    <source>
        <strain evidence="10 11">TET16</strain>
    </source>
</reference>
<dbReference type="InterPro" id="IPR003838">
    <property type="entry name" value="ABC3_permease_C"/>
</dbReference>
<dbReference type="EMBL" id="CP053085">
    <property type="protein sequence ID" value="QJR35581.1"/>
    <property type="molecule type" value="Genomic_DNA"/>
</dbReference>
<evidence type="ECO:0000256" key="7">
    <source>
        <dbReference type="SAM" id="Phobius"/>
    </source>
</evidence>
<protein>
    <submittedName>
        <fullName evidence="10">FtsX-like permease family protein</fullName>
    </submittedName>
</protein>
<keyword evidence="3 7" id="KW-0812">Transmembrane</keyword>
<feature type="transmembrane region" description="Helical" evidence="7">
    <location>
        <begin position="31"/>
        <end position="53"/>
    </location>
</feature>
<dbReference type="Pfam" id="PF12704">
    <property type="entry name" value="MacB_PCD"/>
    <property type="match status" value="1"/>
</dbReference>
<keyword evidence="2" id="KW-1003">Cell membrane</keyword>
<keyword evidence="11" id="KW-1185">Reference proteome</keyword>
<comment type="subcellular location">
    <subcellularLocation>
        <location evidence="1">Cell membrane</location>
        <topology evidence="1">Multi-pass membrane protein</topology>
    </subcellularLocation>
</comment>
<feature type="transmembrane region" description="Helical" evidence="7">
    <location>
        <begin position="377"/>
        <end position="400"/>
    </location>
</feature>
<keyword evidence="5 7" id="KW-0472">Membrane</keyword>
<proteinExistence type="inferred from homology"/>
<evidence type="ECO:0000313" key="11">
    <source>
        <dbReference type="Proteomes" id="UP000500938"/>
    </source>
</evidence>
<dbReference type="InterPro" id="IPR050250">
    <property type="entry name" value="Macrolide_Exporter_MacB"/>
</dbReference>
<keyword evidence="4 7" id="KW-1133">Transmembrane helix</keyword>
<evidence type="ECO:0000256" key="4">
    <source>
        <dbReference type="ARBA" id="ARBA00022989"/>
    </source>
</evidence>
<accession>A0A6M4ITK0</accession>
<dbReference type="Pfam" id="PF02687">
    <property type="entry name" value="FtsX"/>
    <property type="match status" value="1"/>
</dbReference>
<feature type="transmembrane region" description="Helical" evidence="7">
    <location>
        <begin position="338"/>
        <end position="365"/>
    </location>
</feature>
<dbReference type="GO" id="GO:0005886">
    <property type="term" value="C:plasma membrane"/>
    <property type="evidence" value="ECO:0007669"/>
    <property type="project" value="UniProtKB-SubCell"/>
</dbReference>
<feature type="transmembrane region" description="Helical" evidence="7">
    <location>
        <begin position="287"/>
        <end position="317"/>
    </location>
</feature>
<evidence type="ECO:0000256" key="3">
    <source>
        <dbReference type="ARBA" id="ARBA00022692"/>
    </source>
</evidence>
<feature type="domain" description="ABC3 transporter permease C-terminal" evidence="8">
    <location>
        <begin position="297"/>
        <end position="410"/>
    </location>
</feature>
<dbReference type="PANTHER" id="PTHR30572:SF4">
    <property type="entry name" value="ABC TRANSPORTER PERMEASE YTRF"/>
    <property type="match status" value="1"/>
</dbReference>
<dbReference type="InterPro" id="IPR025857">
    <property type="entry name" value="MacB_PCD"/>
</dbReference>
<sequence length="417" mass="44099">MSAFTTRLSAVAEGVRIALDAVRANKVRAGLTILGIAVGVFVVVAISAAIHGINQSVARDFASTGPTTFFVSRYPISFENCDGSDGTCAWLRNPPIRPNEIESLRRLPSIESVGERLDWGTKVKYRERELPSASIEGYSAEWTTISAPEVYPGRAFTSAEARTGARVAVITTLMATRLFDGSDPIGKSVTLNGVPFEVIGVYKDNSSFLSGGERPKAVIPVQSLIRYVGARASGISLAVKPREGVARDIALDDVTATLRGMRGTRPGGESSFAIITQDKLLDTYNSIFGMFFLVMIALSAVGLIVGGVGVVAIMMISVTERTREIGVRKALGATKATILWQFLVEAATLTGIGGAIGLFVGWLGALGIRSFTPIEASIPPMAVVVALGASAVTGILFGMLPASRAARLDPVEALRYE</sequence>
<evidence type="ECO:0000256" key="6">
    <source>
        <dbReference type="ARBA" id="ARBA00038076"/>
    </source>
</evidence>
<evidence type="ECO:0000256" key="5">
    <source>
        <dbReference type="ARBA" id="ARBA00023136"/>
    </source>
</evidence>
<name>A0A6M4ITK0_9BACT</name>
<evidence type="ECO:0000313" key="10">
    <source>
        <dbReference type="EMBL" id="QJR35581.1"/>
    </source>
</evidence>
<dbReference type="Proteomes" id="UP000500938">
    <property type="component" value="Chromosome"/>
</dbReference>
<evidence type="ECO:0000259" key="9">
    <source>
        <dbReference type="Pfam" id="PF12704"/>
    </source>
</evidence>
<dbReference type="RefSeq" id="WP_171225013.1">
    <property type="nucleotide sequence ID" value="NZ_CP053085.1"/>
</dbReference>
<gene>
    <name evidence="10" type="ORF">HKW67_08705</name>
</gene>
<dbReference type="GO" id="GO:0022857">
    <property type="term" value="F:transmembrane transporter activity"/>
    <property type="evidence" value="ECO:0007669"/>
    <property type="project" value="TreeGrafter"/>
</dbReference>
<dbReference type="AlphaFoldDB" id="A0A6M4ITK0"/>
<dbReference type="PANTHER" id="PTHR30572">
    <property type="entry name" value="MEMBRANE COMPONENT OF TRANSPORTER-RELATED"/>
    <property type="match status" value="1"/>
</dbReference>
<comment type="similarity">
    <text evidence="6">Belongs to the ABC-4 integral membrane protein family.</text>
</comment>
<evidence type="ECO:0000256" key="2">
    <source>
        <dbReference type="ARBA" id="ARBA00022475"/>
    </source>
</evidence>
<dbReference type="KEGG" id="ggr:HKW67_08705"/>